<evidence type="ECO:0000256" key="2">
    <source>
        <dbReference type="ARBA" id="ARBA00022670"/>
    </source>
</evidence>
<dbReference type="InterPro" id="IPR036034">
    <property type="entry name" value="PDZ_sf"/>
</dbReference>
<dbReference type="InterPro" id="IPR043504">
    <property type="entry name" value="Peptidase_S1_PA_chymotrypsin"/>
</dbReference>
<dbReference type="SUPFAM" id="SSF53474">
    <property type="entry name" value="alpha/beta-Hydrolases"/>
    <property type="match status" value="1"/>
</dbReference>
<name>A0A7C2K0Q6_9PLAN</name>
<gene>
    <name evidence="5" type="ORF">ENQ76_12645</name>
</gene>
<dbReference type="PANTHER" id="PTHR22939">
    <property type="entry name" value="SERINE PROTEASE FAMILY S1C HTRA-RELATED"/>
    <property type="match status" value="1"/>
</dbReference>
<comment type="similarity">
    <text evidence="1">Belongs to the peptidase S1C family.</text>
</comment>
<organism evidence="5">
    <name type="scientific">Schlesneria paludicola</name>
    <dbReference type="NCBI Taxonomy" id="360056"/>
    <lineage>
        <taxon>Bacteria</taxon>
        <taxon>Pseudomonadati</taxon>
        <taxon>Planctomycetota</taxon>
        <taxon>Planctomycetia</taxon>
        <taxon>Planctomycetales</taxon>
        <taxon>Planctomycetaceae</taxon>
        <taxon>Schlesneria</taxon>
    </lineage>
</organism>
<keyword evidence="3" id="KW-0378">Hydrolase</keyword>
<dbReference type="InterPro" id="IPR009003">
    <property type="entry name" value="Peptidase_S1_PA"/>
</dbReference>
<dbReference type="Pfam" id="PF13365">
    <property type="entry name" value="Trypsin_2"/>
    <property type="match status" value="1"/>
</dbReference>
<dbReference type="GO" id="GO:0004252">
    <property type="term" value="F:serine-type endopeptidase activity"/>
    <property type="evidence" value="ECO:0007669"/>
    <property type="project" value="InterPro"/>
</dbReference>
<evidence type="ECO:0000259" key="4">
    <source>
        <dbReference type="PROSITE" id="PS50106"/>
    </source>
</evidence>
<dbReference type="SUPFAM" id="SSF50156">
    <property type="entry name" value="PDZ domain-like"/>
    <property type="match status" value="2"/>
</dbReference>
<evidence type="ECO:0000256" key="3">
    <source>
        <dbReference type="ARBA" id="ARBA00022801"/>
    </source>
</evidence>
<dbReference type="InterPro" id="IPR029058">
    <property type="entry name" value="AB_hydrolase_fold"/>
</dbReference>
<dbReference type="Gene3D" id="2.40.10.10">
    <property type="entry name" value="Trypsin-like serine proteases"/>
    <property type="match status" value="2"/>
</dbReference>
<evidence type="ECO:0000313" key="5">
    <source>
        <dbReference type="EMBL" id="HEN16302.1"/>
    </source>
</evidence>
<dbReference type="SMART" id="SM00228">
    <property type="entry name" value="PDZ"/>
    <property type="match status" value="2"/>
</dbReference>
<dbReference type="AlphaFoldDB" id="A0A7C2K0Q6"/>
<dbReference type="Gene3D" id="2.30.42.10">
    <property type="match status" value="2"/>
</dbReference>
<dbReference type="EMBL" id="DSOK01000346">
    <property type="protein sequence ID" value="HEN16302.1"/>
    <property type="molecule type" value="Genomic_DNA"/>
</dbReference>
<comment type="caution">
    <text evidence="5">The sequence shown here is derived from an EMBL/GenBank/DDBJ whole genome shotgun (WGS) entry which is preliminary data.</text>
</comment>
<proteinExistence type="inferred from homology"/>
<dbReference type="CDD" id="cd06779">
    <property type="entry name" value="cpPDZ_Deg_HtrA-like"/>
    <property type="match status" value="2"/>
</dbReference>
<accession>A0A7C2K0Q6</accession>
<dbReference type="SUPFAM" id="SSF50494">
    <property type="entry name" value="Trypsin-like serine proteases"/>
    <property type="match status" value="1"/>
</dbReference>
<dbReference type="Pfam" id="PF13180">
    <property type="entry name" value="PDZ_2"/>
    <property type="match status" value="2"/>
</dbReference>
<dbReference type="PANTHER" id="PTHR22939:SF129">
    <property type="entry name" value="SERINE PROTEASE HTRA2, MITOCHONDRIAL"/>
    <property type="match status" value="1"/>
</dbReference>
<feature type="domain" description="PDZ" evidence="4">
    <location>
        <begin position="238"/>
        <end position="326"/>
    </location>
</feature>
<feature type="domain" description="PDZ" evidence="4">
    <location>
        <begin position="336"/>
        <end position="404"/>
    </location>
</feature>
<sequence length="653" mass="70262">MTAMMRCGGVSSGVCGLAVWLCAATSGLAQTDARLEALEERAFQEAAVLVAPCLVRIDTVGGLEQLSDEVTSAGSTTGLVVSPDGHIVSSAFHFASKPASILVTLQDGRRFAAEQVATDRLRMITLLKIDAKGLSVPTAAPRDSFRVGQWAIALGRTFEAEAPSISVGIISALERVWGKAIQTDAKLSPVNYGGALVDVQGRVMGVIVPLSPHESGETAGVEWYDSGIGFAVPLVDILAVLDHLKAGRELLPGLLGITFRGKDLNAPDVLIDRVRFDSPAEKAGLKAGDRIVSIDNQPVTRMAQLRQALGRKYADDVVRLEVRRNDDVLPLEVRLAGELPPFASGYLGVLPSRVPSTDGAVIRAVLPGSPAEQAGLQPRDRIVRWNEIDITSEAALADQVSRLRPGTSGQLTLRRADKDVQVTVTLAAAPETVPEQAPSDASAAGDPQENAATLKTGHLDETLAGHDRPYWLYVPDSAKTGRAHGLMVFLHPSLDSQEKAMLSAWRPECERRGIILLAPKTDNPRGWTPNDLEFLNDCVAHVRQQYRVATDRIWVQTTGNAAGIGLLAVFRQRETFRGAALLNPPPVGKLPENDPEHRLQFHLSATADTTEATKLERSAKSLRERGYPVVFSTAQSAPLVEELARWAECLDRI</sequence>
<evidence type="ECO:0000256" key="1">
    <source>
        <dbReference type="ARBA" id="ARBA00010541"/>
    </source>
</evidence>
<dbReference type="GO" id="GO:0006508">
    <property type="term" value="P:proteolysis"/>
    <property type="evidence" value="ECO:0007669"/>
    <property type="project" value="UniProtKB-KW"/>
</dbReference>
<dbReference type="InterPro" id="IPR001478">
    <property type="entry name" value="PDZ"/>
</dbReference>
<keyword evidence="2" id="KW-0645">Protease</keyword>
<protein>
    <submittedName>
        <fullName evidence="5">PDZ domain-containing protein</fullName>
    </submittedName>
</protein>
<dbReference type="PRINTS" id="PR00834">
    <property type="entry name" value="PROTEASES2C"/>
</dbReference>
<dbReference type="Gene3D" id="3.40.50.1820">
    <property type="entry name" value="alpha/beta hydrolase"/>
    <property type="match status" value="1"/>
</dbReference>
<reference evidence="5" key="1">
    <citation type="journal article" date="2020" name="mSystems">
        <title>Genome- and Community-Level Interaction Insights into Carbon Utilization and Element Cycling Functions of Hydrothermarchaeota in Hydrothermal Sediment.</title>
        <authorList>
            <person name="Zhou Z."/>
            <person name="Liu Y."/>
            <person name="Xu W."/>
            <person name="Pan J."/>
            <person name="Luo Z.H."/>
            <person name="Li M."/>
        </authorList>
    </citation>
    <scope>NUCLEOTIDE SEQUENCE [LARGE SCALE GENOMIC DNA]</scope>
    <source>
        <strain evidence="5">SpSt-339</strain>
    </source>
</reference>
<dbReference type="PROSITE" id="PS50106">
    <property type="entry name" value="PDZ"/>
    <property type="match status" value="2"/>
</dbReference>
<dbReference type="InterPro" id="IPR001940">
    <property type="entry name" value="Peptidase_S1C"/>
</dbReference>